<evidence type="ECO:0000313" key="1">
    <source>
        <dbReference type="EMBL" id="QUP65310.1"/>
    </source>
</evidence>
<dbReference type="EMBL" id="CP073636">
    <property type="protein sequence ID" value="QUP65310.1"/>
    <property type="molecule type" value="Genomic_DNA"/>
</dbReference>
<protein>
    <submittedName>
        <fullName evidence="1">Trypsin-like peptidase domain-containing protein</fullName>
    </submittedName>
</protein>
<dbReference type="AlphaFoldDB" id="A0A8T8LV82"/>
<proteinExistence type="predicted"/>
<name>A0A8T8LV82_PSESX</name>
<reference evidence="1" key="1">
    <citation type="journal article" date="2011" name="PLoS Pathog.">
        <title>Dynamic evolution of pathogenicity revealed by sequencing and comparative genomics of 19 Pseudomonas syringae isolates.</title>
        <authorList>
            <person name="Baltrus D.A."/>
            <person name="Nishimura M.T."/>
            <person name="Romanchuk A."/>
            <person name="Chang J.H."/>
            <person name="Mukhtar M.S."/>
            <person name="Cherkis K."/>
            <person name="Roach J."/>
            <person name="Grant S.R."/>
            <person name="Jones C.D."/>
            <person name="Dangl J.L."/>
        </authorList>
    </citation>
    <scope>NUCLEOTIDE SEQUENCE</scope>
    <source>
        <strain evidence="1">Cit 7</strain>
    </source>
</reference>
<evidence type="ECO:0000313" key="2">
    <source>
        <dbReference type="Proteomes" id="UP000005924"/>
    </source>
</evidence>
<dbReference type="Pfam" id="PF13365">
    <property type="entry name" value="Trypsin_2"/>
    <property type="match status" value="1"/>
</dbReference>
<dbReference type="Gene3D" id="2.40.10.120">
    <property type="match status" value="1"/>
</dbReference>
<gene>
    <name evidence="1" type="ORF">PSYCIT7_021295</name>
</gene>
<organism evidence="1 2">
    <name type="scientific">Pseudomonas syringae Cit 7</name>
    <dbReference type="NCBI Taxonomy" id="629264"/>
    <lineage>
        <taxon>Bacteria</taxon>
        <taxon>Pseudomonadati</taxon>
        <taxon>Pseudomonadota</taxon>
        <taxon>Gammaproteobacteria</taxon>
        <taxon>Pseudomonadales</taxon>
        <taxon>Pseudomonadaceae</taxon>
        <taxon>Pseudomonas</taxon>
        <taxon>Pseudomonas syringae</taxon>
    </lineage>
</organism>
<dbReference type="InterPro" id="IPR009003">
    <property type="entry name" value="Peptidase_S1_PA"/>
</dbReference>
<reference evidence="1" key="2">
    <citation type="submission" date="2021-04" db="EMBL/GenBank/DDBJ databases">
        <title>A complete genome sequence for Pseudomonas syringae Cit7.</title>
        <authorList>
            <person name="Baltrus D.A."/>
        </authorList>
    </citation>
    <scope>NUCLEOTIDE SEQUENCE</scope>
    <source>
        <strain evidence="1">Cit 7</strain>
    </source>
</reference>
<dbReference type="SUPFAM" id="SSF50494">
    <property type="entry name" value="Trypsin-like serine proteases"/>
    <property type="match status" value="1"/>
</dbReference>
<dbReference type="RefSeq" id="WP_003368758.1">
    <property type="nucleotide sequence ID" value="NZ_CP073636.1"/>
</dbReference>
<sequence length="289" mass="31448">MKPSKIKKNILSTTTIKIDASGSRGTGFLFGFMIDKENLAPILVTNKHVLEDAKTIKLRISTSAQGDYETRGGIAEYLIKSGLEQMIIEHPDPRIDLAAICVGPIYNDLMGRKLFGYGNMFIETDIITQTELNEISVADDILMVGYPIGLSDDKHNLPIVRRGIIASDPNLPFDGKEQFLIDCACFPGSSGSPVVTKEHFSLTDTTGQILASKKRSALIGILWGGPVHTSKGEIIVQNVPTAAVPIPIIPQMVNLGYVINASKILDLKALLMEKTGTSEINFEYSFLPA</sequence>
<dbReference type="Proteomes" id="UP000005924">
    <property type="component" value="Chromosome"/>
</dbReference>
<accession>A0A8T8LV82</accession>